<evidence type="ECO:0000313" key="3">
    <source>
        <dbReference type="Proteomes" id="UP001457282"/>
    </source>
</evidence>
<dbReference type="Proteomes" id="UP001457282">
    <property type="component" value="Unassembled WGS sequence"/>
</dbReference>
<feature type="region of interest" description="Disordered" evidence="1">
    <location>
        <begin position="47"/>
        <end position="79"/>
    </location>
</feature>
<feature type="compositionally biased region" description="Basic and acidic residues" evidence="1">
    <location>
        <begin position="1"/>
        <end position="12"/>
    </location>
</feature>
<accession>A0AAW1X3X3</accession>
<name>A0AAW1X3X3_RUBAR</name>
<keyword evidence="3" id="KW-1185">Reference proteome</keyword>
<feature type="region of interest" description="Disordered" evidence="1">
    <location>
        <begin position="1"/>
        <end position="30"/>
    </location>
</feature>
<organism evidence="2 3">
    <name type="scientific">Rubus argutus</name>
    <name type="common">Southern blackberry</name>
    <dbReference type="NCBI Taxonomy" id="59490"/>
    <lineage>
        <taxon>Eukaryota</taxon>
        <taxon>Viridiplantae</taxon>
        <taxon>Streptophyta</taxon>
        <taxon>Embryophyta</taxon>
        <taxon>Tracheophyta</taxon>
        <taxon>Spermatophyta</taxon>
        <taxon>Magnoliopsida</taxon>
        <taxon>eudicotyledons</taxon>
        <taxon>Gunneridae</taxon>
        <taxon>Pentapetalae</taxon>
        <taxon>rosids</taxon>
        <taxon>fabids</taxon>
        <taxon>Rosales</taxon>
        <taxon>Rosaceae</taxon>
        <taxon>Rosoideae</taxon>
        <taxon>Rosoideae incertae sedis</taxon>
        <taxon>Rubus</taxon>
    </lineage>
</organism>
<comment type="caution">
    <text evidence="2">The sequence shown here is derived from an EMBL/GenBank/DDBJ whole genome shotgun (WGS) entry which is preliminary data.</text>
</comment>
<gene>
    <name evidence="2" type="ORF">M0R45_018309</name>
</gene>
<sequence>MGTAQGRKEKGQNHTNPTGQPDTVPPKADAEAMEIGNALVELQNHVQRPSDLMRKQHASSAASSAAHHHRAHPKPSCNRVPSLLRTLSAAATAGVSLIVAWFPELEPQALSVVNVTSATDAAICI</sequence>
<evidence type="ECO:0000256" key="1">
    <source>
        <dbReference type="SAM" id="MobiDB-lite"/>
    </source>
</evidence>
<protein>
    <submittedName>
        <fullName evidence="2">Uncharacterized protein</fullName>
    </submittedName>
</protein>
<reference evidence="2 3" key="1">
    <citation type="journal article" date="2023" name="G3 (Bethesda)">
        <title>A chromosome-length genome assembly and annotation of blackberry (Rubus argutus, cv. 'Hillquist').</title>
        <authorList>
            <person name="Bruna T."/>
            <person name="Aryal R."/>
            <person name="Dudchenko O."/>
            <person name="Sargent D.J."/>
            <person name="Mead D."/>
            <person name="Buti M."/>
            <person name="Cavallini A."/>
            <person name="Hytonen T."/>
            <person name="Andres J."/>
            <person name="Pham M."/>
            <person name="Weisz D."/>
            <person name="Mascagni F."/>
            <person name="Usai G."/>
            <person name="Natali L."/>
            <person name="Bassil N."/>
            <person name="Fernandez G.E."/>
            <person name="Lomsadze A."/>
            <person name="Armour M."/>
            <person name="Olukolu B."/>
            <person name="Poorten T."/>
            <person name="Britton C."/>
            <person name="Davik J."/>
            <person name="Ashrafi H."/>
            <person name="Aiden E.L."/>
            <person name="Borodovsky M."/>
            <person name="Worthington M."/>
        </authorList>
    </citation>
    <scope>NUCLEOTIDE SEQUENCE [LARGE SCALE GENOMIC DNA]</scope>
    <source>
        <strain evidence="2">PI 553951</strain>
    </source>
</reference>
<dbReference type="EMBL" id="JBEDUW010000004">
    <property type="protein sequence ID" value="KAK9931011.1"/>
    <property type="molecule type" value="Genomic_DNA"/>
</dbReference>
<proteinExistence type="predicted"/>
<dbReference type="AlphaFoldDB" id="A0AAW1X3X3"/>
<evidence type="ECO:0000313" key="2">
    <source>
        <dbReference type="EMBL" id="KAK9931011.1"/>
    </source>
</evidence>